<feature type="domain" description="Carrier" evidence="4">
    <location>
        <begin position="546"/>
        <end position="623"/>
    </location>
</feature>
<dbReference type="KEGG" id="ure:UREG_04220"/>
<proteinExistence type="predicted"/>
<evidence type="ECO:0000259" key="4">
    <source>
        <dbReference type="PROSITE" id="PS50075"/>
    </source>
</evidence>
<dbReference type="GO" id="GO:0031177">
    <property type="term" value="F:phosphopantetheine binding"/>
    <property type="evidence" value="ECO:0007669"/>
    <property type="project" value="TreeGrafter"/>
</dbReference>
<dbReference type="InterPro" id="IPR009081">
    <property type="entry name" value="PP-bd_ACP"/>
</dbReference>
<dbReference type="GO" id="GO:0016874">
    <property type="term" value="F:ligase activity"/>
    <property type="evidence" value="ECO:0007669"/>
    <property type="project" value="UniProtKB-KW"/>
</dbReference>
<dbReference type="HOGENOM" id="CLU_000022_2_17_1"/>
<dbReference type="eggNOG" id="KOG1178">
    <property type="taxonomic scope" value="Eukaryota"/>
</dbReference>
<dbReference type="InterPro" id="IPR042099">
    <property type="entry name" value="ANL_N_sf"/>
</dbReference>
<keyword evidence="2" id="KW-0597">Phosphoprotein</keyword>
<keyword evidence="1" id="KW-0596">Phosphopantetheine</keyword>
<dbReference type="RefSeq" id="XP_002544703.1">
    <property type="nucleotide sequence ID" value="XM_002544657.1"/>
</dbReference>
<dbReference type="OMA" id="FALEYCL"/>
<dbReference type="STRING" id="336963.C4JN12"/>
<dbReference type="CDD" id="cd05930">
    <property type="entry name" value="A_NRPS"/>
    <property type="match status" value="1"/>
</dbReference>
<evidence type="ECO:0000256" key="2">
    <source>
        <dbReference type="ARBA" id="ARBA00022553"/>
    </source>
</evidence>
<dbReference type="SUPFAM" id="SSF51735">
    <property type="entry name" value="NAD(P)-binding Rossmann-fold domains"/>
    <property type="match status" value="1"/>
</dbReference>
<dbReference type="PANTHER" id="PTHR45527">
    <property type="entry name" value="NONRIBOSOMAL PEPTIDE SYNTHETASE"/>
    <property type="match status" value="1"/>
</dbReference>
<dbReference type="Gene3D" id="3.30.300.30">
    <property type="match status" value="1"/>
</dbReference>
<dbReference type="SUPFAM" id="SSF47336">
    <property type="entry name" value="ACP-like"/>
    <property type="match status" value="1"/>
</dbReference>
<dbReference type="PROSITE" id="PS00455">
    <property type="entry name" value="AMP_BINDING"/>
    <property type="match status" value="1"/>
</dbReference>
<dbReference type="InterPro" id="IPR036291">
    <property type="entry name" value="NAD(P)-bd_dom_sf"/>
</dbReference>
<dbReference type="SUPFAM" id="SSF56801">
    <property type="entry name" value="Acetyl-CoA synthetase-like"/>
    <property type="match status" value="1"/>
</dbReference>
<dbReference type="VEuPathDB" id="FungiDB:UREG_04220"/>
<evidence type="ECO:0000313" key="5">
    <source>
        <dbReference type="EMBL" id="EEP79374.1"/>
    </source>
</evidence>
<dbReference type="Proteomes" id="UP000002058">
    <property type="component" value="Unassembled WGS sequence"/>
</dbReference>
<dbReference type="Gene3D" id="1.10.1200.10">
    <property type="entry name" value="ACP-like"/>
    <property type="match status" value="1"/>
</dbReference>
<sequence length="818" mass="89037">MVAIISEPSEYDETLARDEGLGQLFYQRVTEAPSSIAVAAPDGQSLTYETVHNKAAEIAQALHQAGFGVEERVGILVQHSIWDAITQVAILYAGGTCVPLDPLLPDQQIQDRLERIGARHVLVDAANFARNLPSLTMVPLGEKFCNGPLTNGALQAASRYPLPTRLTHVTHLLHTSGTTSTPKAVQIAAGSILHVAYHAPFEPVRRSDVVAHSNPISFDLALFDIWVPLLSGACIQVLNRATLLDIPALADAIRQRGVTVMATTTALINLTAATCPTAFEPLRLLLTGGEAANLQAIEAIFSAGRPGRFINAYGPTECCVFCHVHEITTEDMAAGKVSIGLPIGRNVCCVCDEEGRLVPDGEEGELVVGGPGVSPGYLDQPKKNAASFITVPGMVDPMTGTPYRMYRTGDLVRRRLDGDGQYDFAGRRDHQVKVRGYRVELNAIDATLMQTGHFADTIVMRIDSSEIGAGAALVAFVVLHDPSMAGSAIEDARSTLLATLPEYMVPHIEVVPEMPLNAHNKVDRRQLEEMYRKRREQHLYTLNKDTAKMQTREHLSRFWATILATPIPQYSDDDDFFKLGGTSLQASLLISRIRKELHTDISLLTLYENSTLGSLSSVVDYSRGGSMDTVRNEQDVWVADTKVADGLKLPDGPVVDWRRDTEGRVFLTGATGFVDTFSSKILVLCGTLEDQWLGLGEERFLEVAEWASVVFHLGARVNYTQPYSLHRPANTIGTVNVVRLAIAKRLKGVQYCSSISCFGPTGRITGSKIVYEDASLAPHVEALPYDHGYSQSHHVTHIRVCLLSGPLVPSTPSTIGVN</sequence>
<dbReference type="Gene3D" id="3.40.50.12780">
    <property type="entry name" value="N-terminal domain of ligase-like"/>
    <property type="match status" value="1"/>
</dbReference>
<dbReference type="InterPro" id="IPR013120">
    <property type="entry name" value="FAR_NAD-bd"/>
</dbReference>
<dbReference type="Pfam" id="PF00550">
    <property type="entry name" value="PP-binding"/>
    <property type="match status" value="1"/>
</dbReference>
<dbReference type="InterPro" id="IPR036736">
    <property type="entry name" value="ACP-like_sf"/>
</dbReference>
<dbReference type="GO" id="GO:0043041">
    <property type="term" value="P:amino acid activation for nonribosomal peptide biosynthetic process"/>
    <property type="evidence" value="ECO:0007669"/>
    <property type="project" value="TreeGrafter"/>
</dbReference>
<dbReference type="InterPro" id="IPR000873">
    <property type="entry name" value="AMP-dep_synth/lig_dom"/>
</dbReference>
<dbReference type="GO" id="GO:0044550">
    <property type="term" value="P:secondary metabolite biosynthetic process"/>
    <property type="evidence" value="ECO:0007669"/>
    <property type="project" value="TreeGrafter"/>
</dbReference>
<dbReference type="PANTHER" id="PTHR45527:SF1">
    <property type="entry name" value="FATTY ACID SYNTHASE"/>
    <property type="match status" value="1"/>
</dbReference>
<dbReference type="GO" id="GO:0005737">
    <property type="term" value="C:cytoplasm"/>
    <property type="evidence" value="ECO:0007669"/>
    <property type="project" value="TreeGrafter"/>
</dbReference>
<dbReference type="EMBL" id="CH476616">
    <property type="protein sequence ID" value="EEP79374.1"/>
    <property type="molecule type" value="Genomic_DNA"/>
</dbReference>
<evidence type="ECO:0000256" key="1">
    <source>
        <dbReference type="ARBA" id="ARBA00022450"/>
    </source>
</evidence>
<dbReference type="Pfam" id="PF07993">
    <property type="entry name" value="NAD_binding_4"/>
    <property type="match status" value="1"/>
</dbReference>
<reference evidence="6" key="1">
    <citation type="journal article" date="2009" name="Genome Res.">
        <title>Comparative genomic analyses of the human fungal pathogens Coccidioides and their relatives.</title>
        <authorList>
            <person name="Sharpton T.J."/>
            <person name="Stajich J.E."/>
            <person name="Rounsley S.D."/>
            <person name="Gardner M.J."/>
            <person name="Wortman J.R."/>
            <person name="Jordar V.S."/>
            <person name="Maiti R."/>
            <person name="Kodira C.D."/>
            <person name="Neafsey D.E."/>
            <person name="Zeng Q."/>
            <person name="Hung C.-Y."/>
            <person name="McMahan C."/>
            <person name="Muszewska A."/>
            <person name="Grynberg M."/>
            <person name="Mandel M.A."/>
            <person name="Kellner E.M."/>
            <person name="Barker B.M."/>
            <person name="Galgiani J.N."/>
            <person name="Orbach M.J."/>
            <person name="Kirkland T.N."/>
            <person name="Cole G.T."/>
            <person name="Henn M.R."/>
            <person name="Birren B.W."/>
            <person name="Taylor J.W."/>
        </authorList>
    </citation>
    <scope>NUCLEOTIDE SEQUENCE [LARGE SCALE GENOMIC DNA]</scope>
    <source>
        <strain evidence="6">UAMH 1704</strain>
    </source>
</reference>
<name>C4JN12_UNCRE</name>
<dbReference type="Pfam" id="PF00501">
    <property type="entry name" value="AMP-binding"/>
    <property type="match status" value="1"/>
</dbReference>
<keyword evidence="3" id="KW-0436">Ligase</keyword>
<keyword evidence="6" id="KW-1185">Reference proteome</keyword>
<protein>
    <recommendedName>
        <fullName evidence="4">Carrier domain-containing protein</fullName>
    </recommendedName>
</protein>
<evidence type="ECO:0000256" key="3">
    <source>
        <dbReference type="ARBA" id="ARBA00022598"/>
    </source>
</evidence>
<organism evidence="5 6">
    <name type="scientific">Uncinocarpus reesii (strain UAMH 1704)</name>
    <dbReference type="NCBI Taxonomy" id="336963"/>
    <lineage>
        <taxon>Eukaryota</taxon>
        <taxon>Fungi</taxon>
        <taxon>Dikarya</taxon>
        <taxon>Ascomycota</taxon>
        <taxon>Pezizomycotina</taxon>
        <taxon>Eurotiomycetes</taxon>
        <taxon>Eurotiomycetidae</taxon>
        <taxon>Onygenales</taxon>
        <taxon>Onygenaceae</taxon>
        <taxon>Uncinocarpus</taxon>
    </lineage>
</organism>
<dbReference type="PROSITE" id="PS50075">
    <property type="entry name" value="CARRIER"/>
    <property type="match status" value="1"/>
</dbReference>
<accession>C4JN12</accession>
<dbReference type="InterPro" id="IPR045851">
    <property type="entry name" value="AMP-bd_C_sf"/>
</dbReference>
<dbReference type="OrthoDB" id="408177at2759"/>
<dbReference type="GeneID" id="8437233"/>
<dbReference type="InterPro" id="IPR020845">
    <property type="entry name" value="AMP-binding_CS"/>
</dbReference>
<gene>
    <name evidence="5" type="ORF">UREG_04220</name>
</gene>
<evidence type="ECO:0000313" key="6">
    <source>
        <dbReference type="Proteomes" id="UP000002058"/>
    </source>
</evidence>
<dbReference type="InParanoid" id="C4JN12"/>
<dbReference type="Gene3D" id="3.40.50.720">
    <property type="entry name" value="NAD(P)-binding Rossmann-like Domain"/>
    <property type="match status" value="1"/>
</dbReference>
<dbReference type="AlphaFoldDB" id="C4JN12"/>